<accession>A0ACC1PLU8</accession>
<evidence type="ECO:0000313" key="2">
    <source>
        <dbReference type="Proteomes" id="UP001143856"/>
    </source>
</evidence>
<protein>
    <submittedName>
        <fullName evidence="1">Uncharacterized protein</fullName>
    </submittedName>
</protein>
<comment type="caution">
    <text evidence="1">The sequence shown here is derived from an EMBL/GenBank/DDBJ whole genome shotgun (WGS) entry which is preliminary data.</text>
</comment>
<proteinExistence type="predicted"/>
<organism evidence="1 2">
    <name type="scientific">Xylaria curta</name>
    <dbReference type="NCBI Taxonomy" id="42375"/>
    <lineage>
        <taxon>Eukaryota</taxon>
        <taxon>Fungi</taxon>
        <taxon>Dikarya</taxon>
        <taxon>Ascomycota</taxon>
        <taxon>Pezizomycotina</taxon>
        <taxon>Sordariomycetes</taxon>
        <taxon>Xylariomycetidae</taxon>
        <taxon>Xylariales</taxon>
        <taxon>Xylariaceae</taxon>
        <taxon>Xylaria</taxon>
    </lineage>
</organism>
<evidence type="ECO:0000313" key="1">
    <source>
        <dbReference type="EMBL" id="KAJ2994878.1"/>
    </source>
</evidence>
<sequence length="425" mass="46165">MSPAVLEALGDVVQNKSSEGYPGARYHSCCANIDEIEQLCQTRALKAFNLDPAEWGVNVQPMSGSNANLYVYSALIECHDRIMGLDLAHGGHLTHGYRKGKKKISMVSKYFETLPYYLDSKTGIIDYDHLETLAEQYQPRIIVAGTSAYSRLIDYGRIKQISSKIGAYLMSDISHISGLIAAGLVPSPFGHSDIVTSSTAKLLQGPRGGIIFYRKGPKHTGIGSVEDAINASVFPGHQSSPHNNTTAALSVALHQALTPEFKEYQKRVLLNAKALADGLIGLGYTLASGGTETHLILLDLRPHGIDGARVERVLEMLGVASNKNVLHGDTSAIEPSGLRIGSPAMTARGLGSSDFTEIAKFVDRAIGVTKKLNALAEEQAKRAGEKEPGNLKYFMQVIEEDANHKSMIRELRAEISTWIEQVTRH</sequence>
<gene>
    <name evidence="1" type="ORF">NUW58_g1428</name>
</gene>
<dbReference type="EMBL" id="JAPDGR010000154">
    <property type="protein sequence ID" value="KAJ2994878.1"/>
    <property type="molecule type" value="Genomic_DNA"/>
</dbReference>
<keyword evidence="2" id="KW-1185">Reference proteome</keyword>
<name>A0ACC1PLU8_9PEZI</name>
<dbReference type="Proteomes" id="UP001143856">
    <property type="component" value="Unassembled WGS sequence"/>
</dbReference>
<reference evidence="1" key="1">
    <citation type="submission" date="2022-10" db="EMBL/GenBank/DDBJ databases">
        <title>Genome Sequence of Xylaria curta.</title>
        <authorList>
            <person name="Buettner E."/>
        </authorList>
    </citation>
    <scope>NUCLEOTIDE SEQUENCE</scope>
    <source>
        <strain evidence="1">Babe10</strain>
    </source>
</reference>